<gene>
    <name evidence="2" type="ORF">C5469_06150</name>
</gene>
<accession>A0A7X5QCG6</accession>
<proteinExistence type="predicted"/>
<evidence type="ECO:0000256" key="1">
    <source>
        <dbReference type="SAM" id="Phobius"/>
    </source>
</evidence>
<dbReference type="Proteomes" id="UP000591844">
    <property type="component" value="Unassembled WGS sequence"/>
</dbReference>
<keyword evidence="1" id="KW-1133">Transmembrane helix</keyword>
<evidence type="ECO:0000313" key="2">
    <source>
        <dbReference type="EMBL" id="NHB91750.1"/>
    </source>
</evidence>
<protein>
    <submittedName>
        <fullName evidence="2">Uncharacterized protein</fullName>
    </submittedName>
</protein>
<name>A0A7X5QCG6_9GAMM</name>
<comment type="caution">
    <text evidence="2">The sequence shown here is derived from an EMBL/GenBank/DDBJ whole genome shotgun (WGS) entry which is preliminary data.</text>
</comment>
<keyword evidence="1" id="KW-0812">Transmembrane</keyword>
<feature type="transmembrane region" description="Helical" evidence="1">
    <location>
        <begin position="21"/>
        <end position="40"/>
    </location>
</feature>
<dbReference type="EMBL" id="PUJW01000005">
    <property type="protein sequence ID" value="NHB91750.1"/>
    <property type="molecule type" value="Genomic_DNA"/>
</dbReference>
<evidence type="ECO:0000313" key="3">
    <source>
        <dbReference type="Proteomes" id="UP000591844"/>
    </source>
</evidence>
<reference evidence="2 3" key="1">
    <citation type="submission" date="2018-02" db="EMBL/GenBank/DDBJ databases">
        <authorList>
            <person name="Machado R.A."/>
        </authorList>
    </citation>
    <scope>NUCLEOTIDE SEQUENCE [LARGE SCALE GENOMIC DNA]</scope>
    <source>
        <strain evidence="2 3">DSM 19724</strain>
    </source>
</reference>
<organism evidence="2 3">
    <name type="scientific">Photorhabdus cinerea</name>
    <dbReference type="NCBI Taxonomy" id="471575"/>
    <lineage>
        <taxon>Bacteria</taxon>
        <taxon>Pseudomonadati</taxon>
        <taxon>Pseudomonadota</taxon>
        <taxon>Gammaproteobacteria</taxon>
        <taxon>Enterobacterales</taxon>
        <taxon>Morganellaceae</taxon>
        <taxon>Photorhabdus</taxon>
    </lineage>
</organism>
<dbReference type="AlphaFoldDB" id="A0A7X5QCG6"/>
<keyword evidence="3" id="KW-1185">Reference proteome</keyword>
<feature type="transmembrane region" description="Helical" evidence="1">
    <location>
        <begin position="46"/>
        <end position="69"/>
    </location>
</feature>
<keyword evidence="1" id="KW-0472">Membrane</keyword>
<dbReference type="RefSeq" id="WP_166303768.1">
    <property type="nucleotide sequence ID" value="NZ_CAWPIB010000005.1"/>
</dbReference>
<sequence>MSWPIPEIPELKAVAPLRYRRWFIILLLMLAVGTLVGVFLNGTSDFFHIAIYGSLPAFCVWMMLFGAVLNRYERYRSVAHAWEEASAETHFQWQQWSRKQLAVVGNIILTPEQQGIAPLLGDLKDIPAFPDKGRALYLPLKDIRQLLDNIDRDFEKQCPGYRYHLHRVYLAETPSIDLFQYQEVIRRKWKVELVRIANRDEIDKLYNEPAFEGMVMVIAFQCWPSESDNKVYSEFVSVQLFSSTKFAIQKKLNILAGMGRALPSLPGEIIKDLHILFEYNRIDKSSMRHLWITGITDDVLTKLAIYSHEHSLNFSPENPVHLIDHTFGPPGPLSAFLVSAMLTEAISLTKSDHIIINQLPEGSAVLYLMTKELHEK</sequence>